<dbReference type="Pfam" id="PF01168">
    <property type="entry name" value="Ala_racemase_N"/>
    <property type="match status" value="1"/>
</dbReference>
<evidence type="ECO:0000313" key="6">
    <source>
        <dbReference type="EMBL" id="KAF7398883.1"/>
    </source>
</evidence>
<reference evidence="6" key="1">
    <citation type="journal article" date="2020" name="G3 (Bethesda)">
        <title>High-Quality Assemblies for Three Invasive Social Wasps from the &lt;i&gt;Vespula&lt;/i&gt; Genus.</title>
        <authorList>
            <person name="Harrop T.W.R."/>
            <person name="Guhlin J."/>
            <person name="McLaughlin G.M."/>
            <person name="Permina E."/>
            <person name="Stockwell P."/>
            <person name="Gilligan J."/>
            <person name="Le Lec M.F."/>
            <person name="Gruber M.A.M."/>
            <person name="Quinn O."/>
            <person name="Lovegrove M."/>
            <person name="Duncan E.J."/>
            <person name="Remnant E.J."/>
            <person name="Van Eeckhoven J."/>
            <person name="Graham B."/>
            <person name="Knapp R.A."/>
            <person name="Langford K.W."/>
            <person name="Kronenberg Z."/>
            <person name="Press M.O."/>
            <person name="Eacker S.M."/>
            <person name="Wilson-Rankin E.E."/>
            <person name="Purcell J."/>
            <person name="Lester P.J."/>
            <person name="Dearden P.K."/>
        </authorList>
    </citation>
    <scope>NUCLEOTIDE SEQUENCE</scope>
    <source>
        <strain evidence="6">Marl-1</strain>
    </source>
</reference>
<comment type="similarity">
    <text evidence="2 4">Belongs to the pyridoxal phosphate-binding protein YggS/PROSC family.</text>
</comment>
<dbReference type="Gene3D" id="3.20.20.10">
    <property type="entry name" value="Alanine racemase"/>
    <property type="match status" value="1"/>
</dbReference>
<evidence type="ECO:0000256" key="2">
    <source>
        <dbReference type="HAMAP-Rule" id="MF_03225"/>
    </source>
</evidence>
<comment type="cofactor">
    <cofactor evidence="3">
        <name>pyridoxal 5'-phosphate</name>
        <dbReference type="ChEBI" id="CHEBI:597326"/>
    </cofactor>
</comment>
<accession>A0A834N939</accession>
<dbReference type="HAMAP" id="MF_02087">
    <property type="entry name" value="PLP_homeostasis"/>
    <property type="match status" value="1"/>
</dbReference>
<keyword evidence="7" id="KW-1185">Reference proteome</keyword>
<protein>
    <recommendedName>
        <fullName evidence="2">Pyridoxal phosphate homeostasis protein</fullName>
        <shortName evidence="2">PLP homeostasis protein</shortName>
    </recommendedName>
</protein>
<dbReference type="Proteomes" id="UP000614350">
    <property type="component" value="Unassembled WGS sequence"/>
</dbReference>
<dbReference type="InterPro" id="IPR011078">
    <property type="entry name" value="PyrdxlP_homeostasis"/>
</dbReference>
<dbReference type="GO" id="GO:0030170">
    <property type="term" value="F:pyridoxal phosphate binding"/>
    <property type="evidence" value="ECO:0007669"/>
    <property type="project" value="UniProtKB-UniRule"/>
</dbReference>
<dbReference type="NCBIfam" id="TIGR00044">
    <property type="entry name" value="YggS family pyridoxal phosphate-dependent enzyme"/>
    <property type="match status" value="1"/>
</dbReference>
<dbReference type="PANTHER" id="PTHR10146:SF14">
    <property type="entry name" value="PYRIDOXAL PHOSPHATE HOMEOSTASIS PROTEIN"/>
    <property type="match status" value="1"/>
</dbReference>
<comment type="caution">
    <text evidence="6">The sequence shown here is derived from an EMBL/GenBank/DDBJ whole genome shotgun (WGS) entry which is preliminary data.</text>
</comment>
<dbReference type="InterPro" id="IPR001608">
    <property type="entry name" value="Ala_racemase_N"/>
</dbReference>
<gene>
    <name evidence="6" type="ORF">HZH66_006780</name>
</gene>
<dbReference type="PROSITE" id="PS01211">
    <property type="entry name" value="UPF0001"/>
    <property type="match status" value="1"/>
</dbReference>
<evidence type="ECO:0000256" key="4">
    <source>
        <dbReference type="RuleBase" id="RU004514"/>
    </source>
</evidence>
<name>A0A834N939_VESVU</name>
<dbReference type="CDD" id="cd06822">
    <property type="entry name" value="PLPDE_III_YBL036c_euk"/>
    <property type="match status" value="1"/>
</dbReference>
<keyword evidence="1 2" id="KW-0663">Pyridoxal phosphate</keyword>
<organism evidence="6 7">
    <name type="scientific">Vespula vulgaris</name>
    <name type="common">Yellow jacket</name>
    <name type="synonym">Wasp</name>
    <dbReference type="NCBI Taxonomy" id="7454"/>
    <lineage>
        <taxon>Eukaryota</taxon>
        <taxon>Metazoa</taxon>
        <taxon>Ecdysozoa</taxon>
        <taxon>Arthropoda</taxon>
        <taxon>Hexapoda</taxon>
        <taxon>Insecta</taxon>
        <taxon>Pterygota</taxon>
        <taxon>Neoptera</taxon>
        <taxon>Endopterygota</taxon>
        <taxon>Hymenoptera</taxon>
        <taxon>Apocrita</taxon>
        <taxon>Aculeata</taxon>
        <taxon>Vespoidea</taxon>
        <taxon>Vespidae</taxon>
        <taxon>Vespinae</taxon>
        <taxon>Vespula</taxon>
    </lineage>
</organism>
<dbReference type="PANTHER" id="PTHR10146">
    <property type="entry name" value="PROLINE SYNTHETASE CO-TRANSCRIBED BACTERIAL HOMOLOG PROTEIN"/>
    <property type="match status" value="1"/>
</dbReference>
<sequence length="230" mass="26165">MKYFIQEYTYFEPRLVAVSKLKPPELIVAAYEAGQRHFGENYVNELKEKAYDTSIIDKCKDIRWHFIGHLQKNKVNKIISLPNLYIIESVDNKQLATAIDNAFSKVNKNNSQLKIMVQVNTSEEEAKSGCKVEEVSELVKHIMDNCKQLEFTGLMTIGIYGYDTSNGPNPDFLCLKKCREELCKELELDLKKVELSMGMSTDYEHAVLLGSTNVRVGTAIFGERPKKGAQ</sequence>
<evidence type="ECO:0000256" key="1">
    <source>
        <dbReference type="ARBA" id="ARBA00022898"/>
    </source>
</evidence>
<feature type="domain" description="Alanine racemase N-terminal" evidence="5">
    <location>
        <begin position="13"/>
        <end position="225"/>
    </location>
</feature>
<dbReference type="PIRSF" id="PIRSF004848">
    <property type="entry name" value="YBL036c_PLPDEIII"/>
    <property type="match status" value="1"/>
</dbReference>
<dbReference type="InterPro" id="IPR029066">
    <property type="entry name" value="PLP-binding_barrel"/>
</dbReference>
<dbReference type="FunFam" id="3.20.20.10:FF:000007">
    <property type="entry name" value="Pyridoxal phosphate homeostasis protein"/>
    <property type="match status" value="1"/>
</dbReference>
<feature type="modified residue" description="N6-(pyridoxal phosphate)lysine" evidence="2 3">
    <location>
        <position position="20"/>
    </location>
</feature>
<comment type="function">
    <text evidence="2">Pyridoxal 5'-phosphate (PLP)-binding protein, which may be involved in intracellular homeostatic regulation of pyridoxal 5'-phosphate (PLP), the active form of vitamin B6.</text>
</comment>
<dbReference type="SUPFAM" id="SSF51419">
    <property type="entry name" value="PLP-binding barrel"/>
    <property type="match status" value="1"/>
</dbReference>
<dbReference type="AlphaFoldDB" id="A0A834N939"/>
<evidence type="ECO:0000259" key="5">
    <source>
        <dbReference type="Pfam" id="PF01168"/>
    </source>
</evidence>
<proteinExistence type="inferred from homology"/>
<evidence type="ECO:0000256" key="3">
    <source>
        <dbReference type="PIRSR" id="PIRSR004848-1"/>
    </source>
</evidence>
<evidence type="ECO:0000313" key="7">
    <source>
        <dbReference type="Proteomes" id="UP000614350"/>
    </source>
</evidence>
<dbReference type="EMBL" id="JACSEA010000006">
    <property type="protein sequence ID" value="KAF7398883.1"/>
    <property type="molecule type" value="Genomic_DNA"/>
</dbReference>